<accession>A0A1M6KTR3</accession>
<sequence length="276" mass="30142">MENTNKKIIDSFMEVGKYMKHILDEDVIVSISDTKTILKYIKGYELDIQDKEGSPLNPGDVMYDCIKNNKKIVRIVPKEAFGIPFKGITVPIRDHNGNCIGSIGIGKSLKKQNNLNDVAQNLALALQQITASIDEISLGANKIAKASHDISSKSQKTKKQVNQTDNILQYIKGISEQTNMLGLNAAIEAARAGEHGRGFSVVAEEIRKLSDETKKAVSNIKAILDNIKISVDDMSSTVDETTSITKIQAGTTQQIVASIEELNSTTQLLADLAKDL</sequence>
<dbReference type="Gene3D" id="1.10.287.950">
    <property type="entry name" value="Methyl-accepting chemotaxis protein"/>
    <property type="match status" value="1"/>
</dbReference>
<keyword evidence="5" id="KW-1185">Reference proteome</keyword>
<dbReference type="SMART" id="SM00283">
    <property type="entry name" value="MA"/>
    <property type="match status" value="1"/>
</dbReference>
<dbReference type="OrthoDB" id="9807021at2"/>
<dbReference type="PANTHER" id="PTHR32089:SF112">
    <property type="entry name" value="LYSOZYME-LIKE PROTEIN-RELATED"/>
    <property type="match status" value="1"/>
</dbReference>
<dbReference type="Proteomes" id="UP000184465">
    <property type="component" value="Unassembled WGS sequence"/>
</dbReference>
<dbReference type="PANTHER" id="PTHR32089">
    <property type="entry name" value="METHYL-ACCEPTING CHEMOTAXIS PROTEIN MCPB"/>
    <property type="match status" value="1"/>
</dbReference>
<dbReference type="Pfam" id="PF00015">
    <property type="entry name" value="MCPsignal"/>
    <property type="match status" value="1"/>
</dbReference>
<dbReference type="EMBL" id="FRAG01000004">
    <property type="protein sequence ID" value="SHJ62292.1"/>
    <property type="molecule type" value="Genomic_DNA"/>
</dbReference>
<protein>
    <submittedName>
        <fullName evidence="4">Methyl-accepting chemotaxis protein (MCP) signalling domain-containing protein</fullName>
    </submittedName>
</protein>
<name>A0A1M6KTR3_PARC5</name>
<dbReference type="PROSITE" id="PS50111">
    <property type="entry name" value="CHEMOTAXIS_TRANSDUC_2"/>
    <property type="match status" value="1"/>
</dbReference>
<gene>
    <name evidence="4" type="ORF">SAMN02745912_00533</name>
</gene>
<dbReference type="GO" id="GO:0007165">
    <property type="term" value="P:signal transduction"/>
    <property type="evidence" value="ECO:0007669"/>
    <property type="project" value="UniProtKB-KW"/>
</dbReference>
<proteinExistence type="predicted"/>
<dbReference type="InterPro" id="IPR004089">
    <property type="entry name" value="MCPsignal_dom"/>
</dbReference>
<evidence type="ECO:0000256" key="2">
    <source>
        <dbReference type="PROSITE-ProRule" id="PRU00284"/>
    </source>
</evidence>
<dbReference type="AlphaFoldDB" id="A0A1M6KTR3"/>
<organism evidence="4 5">
    <name type="scientific">Paramaledivibacter caminithermalis (strain DSM 15212 / CIP 107654 / DViRD3)</name>
    <name type="common">Clostridium caminithermale</name>
    <dbReference type="NCBI Taxonomy" id="1121301"/>
    <lineage>
        <taxon>Bacteria</taxon>
        <taxon>Bacillati</taxon>
        <taxon>Bacillota</taxon>
        <taxon>Clostridia</taxon>
        <taxon>Peptostreptococcales</taxon>
        <taxon>Caminicellaceae</taxon>
        <taxon>Paramaledivibacter</taxon>
    </lineage>
</organism>
<dbReference type="GO" id="GO:0016020">
    <property type="term" value="C:membrane"/>
    <property type="evidence" value="ECO:0007669"/>
    <property type="project" value="InterPro"/>
</dbReference>
<evidence type="ECO:0000313" key="4">
    <source>
        <dbReference type="EMBL" id="SHJ62292.1"/>
    </source>
</evidence>
<reference evidence="5" key="1">
    <citation type="submission" date="2016-11" db="EMBL/GenBank/DDBJ databases">
        <authorList>
            <person name="Varghese N."/>
            <person name="Submissions S."/>
        </authorList>
    </citation>
    <scope>NUCLEOTIDE SEQUENCE [LARGE SCALE GENOMIC DNA]</scope>
    <source>
        <strain evidence="5">DSM 15212 / CIP 107654 / DViRD3</strain>
    </source>
</reference>
<feature type="domain" description="Methyl-accepting transducer" evidence="3">
    <location>
        <begin position="113"/>
        <end position="276"/>
    </location>
</feature>
<evidence type="ECO:0000259" key="3">
    <source>
        <dbReference type="PROSITE" id="PS50111"/>
    </source>
</evidence>
<dbReference type="SUPFAM" id="SSF103190">
    <property type="entry name" value="Sensory domain-like"/>
    <property type="match status" value="1"/>
</dbReference>
<dbReference type="SUPFAM" id="SSF58104">
    <property type="entry name" value="Methyl-accepting chemotaxis protein (MCP) signaling domain"/>
    <property type="match status" value="1"/>
</dbReference>
<keyword evidence="1 2" id="KW-0807">Transducer</keyword>
<evidence type="ECO:0000313" key="5">
    <source>
        <dbReference type="Proteomes" id="UP000184465"/>
    </source>
</evidence>
<dbReference type="RefSeq" id="WP_084111615.1">
    <property type="nucleotide sequence ID" value="NZ_FRAG01000004.1"/>
</dbReference>
<dbReference type="STRING" id="1121301.SAMN02745912_00533"/>
<evidence type="ECO:0000256" key="1">
    <source>
        <dbReference type="ARBA" id="ARBA00023224"/>
    </source>
</evidence>
<dbReference type="InterPro" id="IPR029151">
    <property type="entry name" value="Sensor-like_sf"/>
</dbReference>